<dbReference type="InterPro" id="IPR036034">
    <property type="entry name" value="PDZ_sf"/>
</dbReference>
<dbReference type="EMBL" id="CAMXCT020000738">
    <property type="protein sequence ID" value="CAL1136085.1"/>
    <property type="molecule type" value="Genomic_DNA"/>
</dbReference>
<dbReference type="InterPro" id="IPR001478">
    <property type="entry name" value="PDZ"/>
</dbReference>
<dbReference type="OrthoDB" id="417481at2759"/>
<dbReference type="Gene3D" id="2.30.42.10">
    <property type="match status" value="1"/>
</dbReference>
<gene>
    <name evidence="2" type="ORF">C1SCF055_LOCUS10377</name>
</gene>
<name>A0A9P1C082_9DINO</name>
<dbReference type="CDD" id="cd00136">
    <property type="entry name" value="PDZ_canonical"/>
    <property type="match status" value="1"/>
</dbReference>
<dbReference type="SUPFAM" id="SSF50156">
    <property type="entry name" value="PDZ domain-like"/>
    <property type="match status" value="1"/>
</dbReference>
<evidence type="ECO:0000313" key="4">
    <source>
        <dbReference type="EMBL" id="CAL4770022.1"/>
    </source>
</evidence>
<dbReference type="EMBL" id="CAMXCT010000738">
    <property type="protein sequence ID" value="CAI3982710.1"/>
    <property type="molecule type" value="Genomic_DNA"/>
</dbReference>
<dbReference type="Proteomes" id="UP001152797">
    <property type="component" value="Unassembled WGS sequence"/>
</dbReference>
<dbReference type="EMBL" id="CAMXCT030000738">
    <property type="protein sequence ID" value="CAL4770022.1"/>
    <property type="molecule type" value="Genomic_DNA"/>
</dbReference>
<comment type="caution">
    <text evidence="2">The sequence shown here is derived from an EMBL/GenBank/DDBJ whole genome shotgun (WGS) entry which is preliminary data.</text>
</comment>
<organism evidence="2">
    <name type="scientific">Cladocopium goreaui</name>
    <dbReference type="NCBI Taxonomy" id="2562237"/>
    <lineage>
        <taxon>Eukaryota</taxon>
        <taxon>Sar</taxon>
        <taxon>Alveolata</taxon>
        <taxon>Dinophyceae</taxon>
        <taxon>Suessiales</taxon>
        <taxon>Symbiodiniaceae</taxon>
        <taxon>Cladocopium</taxon>
    </lineage>
</organism>
<reference evidence="2" key="1">
    <citation type="submission" date="2022-10" db="EMBL/GenBank/DDBJ databases">
        <authorList>
            <person name="Chen Y."/>
            <person name="Dougan E. K."/>
            <person name="Chan C."/>
            <person name="Rhodes N."/>
            <person name="Thang M."/>
        </authorList>
    </citation>
    <scope>NUCLEOTIDE SEQUENCE</scope>
</reference>
<dbReference type="AlphaFoldDB" id="A0A9P1C082"/>
<keyword evidence="5" id="KW-1185">Reference proteome</keyword>
<evidence type="ECO:0000313" key="3">
    <source>
        <dbReference type="EMBL" id="CAL1136085.1"/>
    </source>
</evidence>
<feature type="domain" description="PDZ" evidence="1">
    <location>
        <begin position="136"/>
        <end position="206"/>
    </location>
</feature>
<proteinExistence type="predicted"/>
<evidence type="ECO:0000313" key="2">
    <source>
        <dbReference type="EMBL" id="CAI3982710.1"/>
    </source>
</evidence>
<sequence>MLMCACCEETGRDNHQALFCDPQFPYEDVVSARKNDPAHSIQVKVKYQPGNLGVDLDAIDINRGLVVKAVLPDGQLAEWNKINPDSAIRPYDKIFKVNGKVGTVQELESFIVSSSPDLHLEFRRPQRFEAKLRRPGSLGVRLHYKKSSMGVLVSEVLEDGLATVWNINNPTRVIAAGDRILEVNGEALSPEEMVEKLSLEEEVSLLVLHYNQDPIPIRGI</sequence>
<dbReference type="SMART" id="SM00228">
    <property type="entry name" value="PDZ"/>
    <property type="match status" value="2"/>
</dbReference>
<evidence type="ECO:0000259" key="1">
    <source>
        <dbReference type="PROSITE" id="PS50106"/>
    </source>
</evidence>
<dbReference type="Pfam" id="PF00595">
    <property type="entry name" value="PDZ"/>
    <property type="match status" value="1"/>
</dbReference>
<accession>A0A9P1C082</accession>
<dbReference type="PROSITE" id="PS50106">
    <property type="entry name" value="PDZ"/>
    <property type="match status" value="2"/>
</dbReference>
<protein>
    <submittedName>
        <fullName evidence="4">Protein MEI2-like 5</fullName>
    </submittedName>
</protein>
<reference evidence="3" key="2">
    <citation type="submission" date="2024-04" db="EMBL/GenBank/DDBJ databases">
        <authorList>
            <person name="Chen Y."/>
            <person name="Shah S."/>
            <person name="Dougan E. K."/>
            <person name="Thang M."/>
            <person name="Chan C."/>
        </authorList>
    </citation>
    <scope>NUCLEOTIDE SEQUENCE [LARGE SCALE GENOMIC DNA]</scope>
</reference>
<feature type="domain" description="PDZ" evidence="1">
    <location>
        <begin position="42"/>
        <end position="126"/>
    </location>
</feature>
<evidence type="ECO:0000313" key="5">
    <source>
        <dbReference type="Proteomes" id="UP001152797"/>
    </source>
</evidence>